<dbReference type="AlphaFoldDB" id="A0A517Y7N5"/>
<name>A0A517Y7N5_9BACT</name>
<dbReference type="SUPFAM" id="SSF50475">
    <property type="entry name" value="FMN-binding split barrel"/>
    <property type="match status" value="1"/>
</dbReference>
<proteinExistence type="predicted"/>
<reference evidence="2 3" key="1">
    <citation type="submission" date="2019-02" db="EMBL/GenBank/DDBJ databases">
        <title>Deep-cultivation of Planctomycetes and their phenomic and genomic characterization uncovers novel biology.</title>
        <authorList>
            <person name="Wiegand S."/>
            <person name="Jogler M."/>
            <person name="Boedeker C."/>
            <person name="Pinto D."/>
            <person name="Vollmers J."/>
            <person name="Rivas-Marin E."/>
            <person name="Kohn T."/>
            <person name="Peeters S.H."/>
            <person name="Heuer A."/>
            <person name="Rast P."/>
            <person name="Oberbeckmann S."/>
            <person name="Bunk B."/>
            <person name="Jeske O."/>
            <person name="Meyerdierks A."/>
            <person name="Storesund J.E."/>
            <person name="Kallscheuer N."/>
            <person name="Luecker S."/>
            <person name="Lage O.M."/>
            <person name="Pohl T."/>
            <person name="Merkel B.J."/>
            <person name="Hornburger P."/>
            <person name="Mueller R.-W."/>
            <person name="Bruemmer F."/>
            <person name="Labrenz M."/>
            <person name="Spormann A.M."/>
            <person name="Op den Camp H."/>
            <person name="Overmann J."/>
            <person name="Amann R."/>
            <person name="Jetten M.S.M."/>
            <person name="Mascher T."/>
            <person name="Medema M.H."/>
            <person name="Devos D.P."/>
            <person name="Kaster A.-K."/>
            <person name="Ovreas L."/>
            <person name="Rohde M."/>
            <person name="Galperin M.Y."/>
            <person name="Jogler C."/>
        </authorList>
    </citation>
    <scope>NUCLEOTIDE SEQUENCE [LARGE SCALE GENOMIC DNA]</scope>
    <source>
        <strain evidence="2 3">ETA_A8</strain>
    </source>
</reference>
<dbReference type="InterPro" id="IPR038725">
    <property type="entry name" value="YdaG_split_barrel_FMN-bd"/>
</dbReference>
<gene>
    <name evidence="2" type="ORF">ETAA8_13250</name>
</gene>
<evidence type="ECO:0000313" key="2">
    <source>
        <dbReference type="EMBL" id="QDU26249.1"/>
    </source>
</evidence>
<dbReference type="PANTHER" id="PTHR34818:SF1">
    <property type="entry name" value="PROTEIN BLI-3"/>
    <property type="match status" value="1"/>
</dbReference>
<evidence type="ECO:0000313" key="3">
    <source>
        <dbReference type="Proteomes" id="UP000315017"/>
    </source>
</evidence>
<feature type="domain" description="General stress protein FMN-binding split barrel" evidence="1">
    <location>
        <begin position="9"/>
        <end position="139"/>
    </location>
</feature>
<evidence type="ECO:0000259" key="1">
    <source>
        <dbReference type="Pfam" id="PF16242"/>
    </source>
</evidence>
<dbReference type="OrthoDB" id="9795235at2"/>
<dbReference type="Proteomes" id="UP000315017">
    <property type="component" value="Chromosome"/>
</dbReference>
<dbReference type="Gene3D" id="2.30.110.10">
    <property type="entry name" value="Electron Transport, Fmn-binding Protein, Chain A"/>
    <property type="match status" value="1"/>
</dbReference>
<dbReference type="EMBL" id="CP036274">
    <property type="protein sequence ID" value="QDU26249.1"/>
    <property type="molecule type" value="Genomic_DNA"/>
</dbReference>
<protein>
    <submittedName>
        <fullName evidence="2">Pyridoxamine 5'-phosphate oxidase</fullName>
    </submittedName>
</protein>
<dbReference type="RefSeq" id="WP_145086508.1">
    <property type="nucleotide sequence ID" value="NZ_CP036274.1"/>
</dbReference>
<dbReference type="PANTHER" id="PTHR34818">
    <property type="entry name" value="PROTEIN BLI-3"/>
    <property type="match status" value="1"/>
</dbReference>
<dbReference type="InterPro" id="IPR012349">
    <property type="entry name" value="Split_barrel_FMN-bd"/>
</dbReference>
<keyword evidence="3" id="KW-1185">Reference proteome</keyword>
<dbReference type="Pfam" id="PF16242">
    <property type="entry name" value="Pyrid_ox_like"/>
    <property type="match status" value="1"/>
</dbReference>
<sequence length="187" mass="20650">MTKLFERQDTIDTLRGLIEGMSVAMLTTLSPEGKLHSRPMIPARHEFDGDVWFFVSGVSPICSEIRQHSAVNVSYATPAKDQFVTLSGTADIVTDRQKLELLWREELRNWFAEGLATPDLVLLRVAVDEAEFWDKQASTGGGFFSSMISWKGTFELVHEKVGWSAADELATETRTVALAAAGAEDAV</sequence>
<accession>A0A517Y7N5</accession>
<organism evidence="2 3">
    <name type="scientific">Anatilimnocola aggregata</name>
    <dbReference type="NCBI Taxonomy" id="2528021"/>
    <lineage>
        <taxon>Bacteria</taxon>
        <taxon>Pseudomonadati</taxon>
        <taxon>Planctomycetota</taxon>
        <taxon>Planctomycetia</taxon>
        <taxon>Pirellulales</taxon>
        <taxon>Pirellulaceae</taxon>
        <taxon>Anatilimnocola</taxon>
    </lineage>
</organism>
<dbReference type="KEGG" id="aagg:ETAA8_13250"/>
<dbReference type="InterPro" id="IPR052917">
    <property type="entry name" value="Stress-Dev_Protein"/>
</dbReference>